<reference evidence="2" key="1">
    <citation type="submission" date="2014-04" db="EMBL/GenBank/DDBJ databases">
        <title>Whole-Genome optical mapping and complete genome sequence of Sphingobacterium deserti sp. nov., a new spaces isolated from desert in the west of China.</title>
        <authorList>
            <person name="Teng C."/>
            <person name="Zhou Z."/>
            <person name="Li X."/>
            <person name="Chen M."/>
            <person name="Lin M."/>
            <person name="Wang L."/>
            <person name="Su S."/>
            <person name="Zhang C."/>
            <person name="Zhang W."/>
        </authorList>
    </citation>
    <scope>NUCLEOTIDE SEQUENCE [LARGE SCALE GENOMIC DNA]</scope>
    <source>
        <strain evidence="2">ACCC05744</strain>
    </source>
</reference>
<organism evidence="1 2">
    <name type="scientific">Sphingobacterium deserti</name>
    <dbReference type="NCBI Taxonomy" id="1229276"/>
    <lineage>
        <taxon>Bacteria</taxon>
        <taxon>Pseudomonadati</taxon>
        <taxon>Bacteroidota</taxon>
        <taxon>Sphingobacteriia</taxon>
        <taxon>Sphingobacteriales</taxon>
        <taxon>Sphingobacteriaceae</taxon>
        <taxon>Sphingobacterium</taxon>
    </lineage>
</organism>
<dbReference type="AlphaFoldDB" id="A0A0B8TBE1"/>
<dbReference type="Proteomes" id="UP000031802">
    <property type="component" value="Unassembled WGS sequence"/>
</dbReference>
<proteinExistence type="predicted"/>
<dbReference type="RefSeq" id="WP_131555165.1">
    <property type="nucleotide sequence ID" value="NZ_JJMU01000011.1"/>
</dbReference>
<sequence length="155" mass="17762">MRFCKVILPVMTLLCLASCSLLYPIILVNLTDKDIVFEATFNDLADTSLLNLRYVPTTDLTDKDKLAGLYKGGRKLSYQLVDHHSVRILIPSNYTVHLISKVNGKPDYFRQCKITVDEKNLVLDNEALLGVLERRRSFDIIGMKNYLKIRPALFR</sequence>
<dbReference type="EMBL" id="JJMU01000011">
    <property type="protein sequence ID" value="KGE15485.1"/>
    <property type="molecule type" value="Genomic_DNA"/>
</dbReference>
<name>A0A0B8TBE1_9SPHI</name>
<evidence type="ECO:0000313" key="1">
    <source>
        <dbReference type="EMBL" id="KGE15485.1"/>
    </source>
</evidence>
<keyword evidence="2" id="KW-1185">Reference proteome</keyword>
<dbReference type="OrthoDB" id="709402at2"/>
<comment type="caution">
    <text evidence="1">The sequence shown here is derived from an EMBL/GenBank/DDBJ whole genome shotgun (WGS) entry which is preliminary data.</text>
</comment>
<protein>
    <submittedName>
        <fullName evidence="1">Uncharacterized protein</fullName>
    </submittedName>
</protein>
<gene>
    <name evidence="1" type="ORF">DI53_0751</name>
</gene>
<evidence type="ECO:0000313" key="2">
    <source>
        <dbReference type="Proteomes" id="UP000031802"/>
    </source>
</evidence>
<dbReference type="PATRIC" id="fig|1229276.3.peg.775"/>
<reference evidence="1 2" key="2">
    <citation type="journal article" date="2015" name="PLoS ONE">
        <title>Whole-Genome Optical Mapping and Finished Genome Sequence of Sphingobacterium deserti sp. nov., a New Species Isolated from the Western Desert of China.</title>
        <authorList>
            <person name="Teng C."/>
            <person name="Zhou Z."/>
            <person name="Molnar I."/>
            <person name="Li X."/>
            <person name="Tang R."/>
            <person name="Chen M."/>
            <person name="Wang L."/>
            <person name="Su S."/>
            <person name="Zhang W."/>
            <person name="Lin M."/>
        </authorList>
    </citation>
    <scope>NUCLEOTIDE SEQUENCE [LARGE SCALE GENOMIC DNA]</scope>
    <source>
        <strain evidence="2">ACCC05744</strain>
    </source>
</reference>
<accession>A0A0B8TBE1</accession>